<accession>A0A8T2NIR5</accession>
<dbReference type="Proteomes" id="UP000824540">
    <property type="component" value="Unassembled WGS sequence"/>
</dbReference>
<feature type="region of interest" description="Disordered" evidence="1">
    <location>
        <begin position="236"/>
        <end position="263"/>
    </location>
</feature>
<reference evidence="2" key="1">
    <citation type="thesis" date="2021" institute="BYU ScholarsArchive" country="Provo, UT, USA">
        <title>Applications of and Algorithms for Genome Assembly and Genomic Analyses with an Emphasis on Marine Teleosts.</title>
        <authorList>
            <person name="Pickett B.D."/>
        </authorList>
    </citation>
    <scope>NUCLEOTIDE SEQUENCE</scope>
    <source>
        <strain evidence="2">HI-2016</strain>
    </source>
</reference>
<evidence type="ECO:0000313" key="2">
    <source>
        <dbReference type="EMBL" id="KAG9340139.1"/>
    </source>
</evidence>
<evidence type="ECO:0000313" key="3">
    <source>
        <dbReference type="Proteomes" id="UP000824540"/>
    </source>
</evidence>
<feature type="compositionally biased region" description="Basic and acidic residues" evidence="1">
    <location>
        <begin position="34"/>
        <end position="44"/>
    </location>
</feature>
<comment type="caution">
    <text evidence="2">The sequence shown here is derived from an EMBL/GenBank/DDBJ whole genome shotgun (WGS) entry which is preliminary data.</text>
</comment>
<gene>
    <name evidence="2" type="ORF">JZ751_021858</name>
</gene>
<proteinExistence type="predicted"/>
<evidence type="ECO:0000256" key="1">
    <source>
        <dbReference type="SAM" id="MobiDB-lite"/>
    </source>
</evidence>
<dbReference type="EMBL" id="JAFBMS010000045">
    <property type="protein sequence ID" value="KAG9340139.1"/>
    <property type="molecule type" value="Genomic_DNA"/>
</dbReference>
<dbReference type="OrthoDB" id="2157641at2759"/>
<name>A0A8T2NIR5_9TELE</name>
<protein>
    <submittedName>
        <fullName evidence="2">Uncharacterized protein</fullName>
    </submittedName>
</protein>
<keyword evidence="3" id="KW-1185">Reference proteome</keyword>
<feature type="compositionally biased region" description="Polar residues" evidence="1">
    <location>
        <begin position="1"/>
        <end position="14"/>
    </location>
</feature>
<dbReference type="AlphaFoldDB" id="A0A8T2NIR5"/>
<organism evidence="2 3">
    <name type="scientific">Albula glossodonta</name>
    <name type="common">roundjaw bonefish</name>
    <dbReference type="NCBI Taxonomy" id="121402"/>
    <lineage>
        <taxon>Eukaryota</taxon>
        <taxon>Metazoa</taxon>
        <taxon>Chordata</taxon>
        <taxon>Craniata</taxon>
        <taxon>Vertebrata</taxon>
        <taxon>Euteleostomi</taxon>
        <taxon>Actinopterygii</taxon>
        <taxon>Neopterygii</taxon>
        <taxon>Teleostei</taxon>
        <taxon>Albuliformes</taxon>
        <taxon>Albulidae</taxon>
        <taxon>Albula</taxon>
    </lineage>
</organism>
<sequence length="282" mass="30889">MTHETCSSAHQANTPPLEPPCPMANKGVPSSHQVGRDRKEVKEKVVPGPGVVEYEEDLQRGTGNGWAQGRILQPNGERCRGVADTRRRRTQLRSEELDLGLGGVRTRLVEEVEQGVEEKAREYQDRFSSTFERMVESDLLAGVCYSSLDSLDALSQADETHNCVSFQAPLTPLIQQRAIEGLERPDPQGLSTVTEQEGLCVASEAESQEAGIEAGTDAGMACRTSPRRLWRHSITSSQSENVLNRSRPRAIPNGFHTDTNRPLDCPSASLNSVRVQGLITSS</sequence>
<feature type="region of interest" description="Disordered" evidence="1">
    <location>
        <begin position="1"/>
        <end position="44"/>
    </location>
</feature>